<evidence type="ECO:0000313" key="1">
    <source>
        <dbReference type="EMBL" id="KKN73338.1"/>
    </source>
</evidence>
<dbReference type="EMBL" id="LAZR01000345">
    <property type="protein sequence ID" value="KKN73338.1"/>
    <property type="molecule type" value="Genomic_DNA"/>
</dbReference>
<protein>
    <submittedName>
        <fullName evidence="1">Uncharacterized protein</fullName>
    </submittedName>
</protein>
<name>A0A0F9W5Q2_9ZZZZ</name>
<accession>A0A0F9W5Q2</accession>
<gene>
    <name evidence="1" type="ORF">LCGC14_0401510</name>
</gene>
<comment type="caution">
    <text evidence="1">The sequence shown here is derived from an EMBL/GenBank/DDBJ whole genome shotgun (WGS) entry which is preliminary data.</text>
</comment>
<dbReference type="AlphaFoldDB" id="A0A0F9W5Q2"/>
<proteinExistence type="predicted"/>
<sequence length="99" mass="10399">MAAGNLVLGREWATIEVDDTSKSLDFNKTNGFLVHKSGDPVFLQMGGDGSAIPVTDAEVKGTIRMEAGDSAPLPNGPGKVFRQCAATQSAKLQFFPSVS</sequence>
<reference evidence="1" key="1">
    <citation type="journal article" date="2015" name="Nature">
        <title>Complex archaea that bridge the gap between prokaryotes and eukaryotes.</title>
        <authorList>
            <person name="Spang A."/>
            <person name="Saw J.H."/>
            <person name="Jorgensen S.L."/>
            <person name="Zaremba-Niedzwiedzka K."/>
            <person name="Martijn J."/>
            <person name="Lind A.E."/>
            <person name="van Eijk R."/>
            <person name="Schleper C."/>
            <person name="Guy L."/>
            <person name="Ettema T.J."/>
        </authorList>
    </citation>
    <scope>NUCLEOTIDE SEQUENCE</scope>
</reference>
<organism evidence="1">
    <name type="scientific">marine sediment metagenome</name>
    <dbReference type="NCBI Taxonomy" id="412755"/>
    <lineage>
        <taxon>unclassified sequences</taxon>
        <taxon>metagenomes</taxon>
        <taxon>ecological metagenomes</taxon>
    </lineage>
</organism>